<gene>
    <name evidence="2" type="ORF">BJX63DRAFT_409743</name>
</gene>
<keyword evidence="3" id="KW-1185">Reference proteome</keyword>
<dbReference type="EMBL" id="JBFXLT010000116">
    <property type="protein sequence ID" value="KAL2808282.1"/>
    <property type="molecule type" value="Genomic_DNA"/>
</dbReference>
<keyword evidence="1" id="KW-0472">Membrane</keyword>
<comment type="caution">
    <text evidence="2">The sequence shown here is derived from an EMBL/GenBank/DDBJ whole genome shotgun (WGS) entry which is preliminary data.</text>
</comment>
<evidence type="ECO:0000256" key="1">
    <source>
        <dbReference type="SAM" id="Phobius"/>
    </source>
</evidence>
<name>A0ABR4GYJ5_9EURO</name>
<keyword evidence="1" id="KW-0812">Transmembrane</keyword>
<reference evidence="2 3" key="1">
    <citation type="submission" date="2024-07" db="EMBL/GenBank/DDBJ databases">
        <title>Section-level genome sequencing and comparative genomics of Aspergillus sections Usti and Cavernicolus.</title>
        <authorList>
            <consortium name="Lawrence Berkeley National Laboratory"/>
            <person name="Nybo J.L."/>
            <person name="Vesth T.C."/>
            <person name="Theobald S."/>
            <person name="Frisvad J.C."/>
            <person name="Larsen T.O."/>
            <person name="Kjaerboelling I."/>
            <person name="Rothschild-Mancinelli K."/>
            <person name="Lyhne E.K."/>
            <person name="Kogle M.E."/>
            <person name="Barry K."/>
            <person name="Clum A."/>
            <person name="Na H."/>
            <person name="Ledsgaard L."/>
            <person name="Lin J."/>
            <person name="Lipzen A."/>
            <person name="Kuo A."/>
            <person name="Riley R."/>
            <person name="Mondo S."/>
            <person name="Labutti K."/>
            <person name="Haridas S."/>
            <person name="Pangalinan J."/>
            <person name="Salamov A.A."/>
            <person name="Simmons B.A."/>
            <person name="Magnuson J.K."/>
            <person name="Chen J."/>
            <person name="Drula E."/>
            <person name="Henrissat B."/>
            <person name="Wiebenga A."/>
            <person name="Lubbers R.J."/>
            <person name="Gomes A.C."/>
            <person name="Makela M.R."/>
            <person name="Stajich J."/>
            <person name="Grigoriev I.V."/>
            <person name="Mortensen U.H."/>
            <person name="De Vries R.P."/>
            <person name="Baker S.E."/>
            <person name="Andersen M.R."/>
        </authorList>
    </citation>
    <scope>NUCLEOTIDE SEQUENCE [LARGE SCALE GENOMIC DNA]</scope>
    <source>
        <strain evidence="2 3">CBS 588.65</strain>
    </source>
</reference>
<organism evidence="2 3">
    <name type="scientific">Aspergillus granulosus</name>
    <dbReference type="NCBI Taxonomy" id="176169"/>
    <lineage>
        <taxon>Eukaryota</taxon>
        <taxon>Fungi</taxon>
        <taxon>Dikarya</taxon>
        <taxon>Ascomycota</taxon>
        <taxon>Pezizomycotina</taxon>
        <taxon>Eurotiomycetes</taxon>
        <taxon>Eurotiomycetidae</taxon>
        <taxon>Eurotiales</taxon>
        <taxon>Aspergillaceae</taxon>
        <taxon>Aspergillus</taxon>
        <taxon>Aspergillus subgen. Nidulantes</taxon>
    </lineage>
</organism>
<protein>
    <submittedName>
        <fullName evidence="2">Uncharacterized protein</fullName>
    </submittedName>
</protein>
<proteinExistence type="predicted"/>
<accession>A0ABR4GYJ5</accession>
<feature type="transmembrane region" description="Helical" evidence="1">
    <location>
        <begin position="66"/>
        <end position="86"/>
    </location>
</feature>
<evidence type="ECO:0000313" key="3">
    <source>
        <dbReference type="Proteomes" id="UP001610334"/>
    </source>
</evidence>
<sequence length="89" mass="9839">MYTNMEKFLLNLLKPLPSSNGGPPFHSYSSIHHLVLCKLSKCGPAYCSSGLLNRPIARGRDLRIHVLYICVCVSGLYLTCGIQIAGRFI</sequence>
<keyword evidence="1" id="KW-1133">Transmembrane helix</keyword>
<evidence type="ECO:0000313" key="2">
    <source>
        <dbReference type="EMBL" id="KAL2808282.1"/>
    </source>
</evidence>
<dbReference type="Proteomes" id="UP001610334">
    <property type="component" value="Unassembled WGS sequence"/>
</dbReference>